<reference evidence="1 2" key="1">
    <citation type="submission" date="2019-05" db="EMBL/GenBank/DDBJ databases">
        <title>Another draft genome of Portunus trituberculatus and its Hox gene families provides insights of decapod evolution.</title>
        <authorList>
            <person name="Jeong J.-H."/>
            <person name="Song I."/>
            <person name="Kim S."/>
            <person name="Choi T."/>
            <person name="Kim D."/>
            <person name="Ryu S."/>
            <person name="Kim W."/>
        </authorList>
    </citation>
    <scope>NUCLEOTIDE SEQUENCE [LARGE SCALE GENOMIC DNA]</scope>
    <source>
        <tissue evidence="1">Muscle</tissue>
    </source>
</reference>
<dbReference type="AlphaFoldDB" id="A0A5B7D339"/>
<proteinExistence type="predicted"/>
<comment type="caution">
    <text evidence="1">The sequence shown here is derived from an EMBL/GenBank/DDBJ whole genome shotgun (WGS) entry which is preliminary data.</text>
</comment>
<dbReference type="EMBL" id="VSRR010000508">
    <property type="protein sequence ID" value="MPC16462.1"/>
    <property type="molecule type" value="Genomic_DNA"/>
</dbReference>
<dbReference type="Proteomes" id="UP000324222">
    <property type="component" value="Unassembled WGS sequence"/>
</dbReference>
<dbReference type="OrthoDB" id="6371181at2759"/>
<gene>
    <name evidence="1" type="ORF">E2C01_009286</name>
</gene>
<accession>A0A5B7D339</accession>
<evidence type="ECO:0000313" key="2">
    <source>
        <dbReference type="Proteomes" id="UP000324222"/>
    </source>
</evidence>
<organism evidence="1 2">
    <name type="scientific">Portunus trituberculatus</name>
    <name type="common">Swimming crab</name>
    <name type="synonym">Neptunus trituberculatus</name>
    <dbReference type="NCBI Taxonomy" id="210409"/>
    <lineage>
        <taxon>Eukaryota</taxon>
        <taxon>Metazoa</taxon>
        <taxon>Ecdysozoa</taxon>
        <taxon>Arthropoda</taxon>
        <taxon>Crustacea</taxon>
        <taxon>Multicrustacea</taxon>
        <taxon>Malacostraca</taxon>
        <taxon>Eumalacostraca</taxon>
        <taxon>Eucarida</taxon>
        <taxon>Decapoda</taxon>
        <taxon>Pleocyemata</taxon>
        <taxon>Brachyura</taxon>
        <taxon>Eubrachyura</taxon>
        <taxon>Portunoidea</taxon>
        <taxon>Portunidae</taxon>
        <taxon>Portuninae</taxon>
        <taxon>Portunus</taxon>
    </lineage>
</organism>
<protein>
    <submittedName>
        <fullName evidence="1">Uncharacterized protein</fullName>
    </submittedName>
</protein>
<evidence type="ECO:0000313" key="1">
    <source>
        <dbReference type="EMBL" id="MPC16462.1"/>
    </source>
</evidence>
<name>A0A5B7D339_PORTR</name>
<sequence>MATVVKEEPEAPYSLSLLLGDRNSRCRTMTASAMGPGAPPSPAVQHQTCGVQQQPPQQPIMNGVAAFERLVLHTIQLLSHWSIGETRSVGCVVERILGVALYRQERKREEGVRRSFYECSERRHTCNGVAEEEEEE</sequence>
<keyword evidence="2" id="KW-1185">Reference proteome</keyword>